<proteinExistence type="predicted"/>
<accession>A0AAV1ZR91</accession>
<evidence type="ECO:0000313" key="2">
    <source>
        <dbReference type="Proteomes" id="UP001497382"/>
    </source>
</evidence>
<gene>
    <name evidence="1" type="ORF">LARSCL_LOCUS7045</name>
</gene>
<sequence length="71" mass="8112">MIAELVYSDSRRKTTVKGTSTSVLENIRLYKIIQSNRFNMKSVELPKFFVITGFRVNSEYGDSSGLQLPSY</sequence>
<protein>
    <submittedName>
        <fullName evidence="1">Uncharacterized protein</fullName>
    </submittedName>
</protein>
<comment type="caution">
    <text evidence="1">The sequence shown here is derived from an EMBL/GenBank/DDBJ whole genome shotgun (WGS) entry which is preliminary data.</text>
</comment>
<dbReference type="Proteomes" id="UP001497382">
    <property type="component" value="Unassembled WGS sequence"/>
</dbReference>
<reference evidence="1 2" key="1">
    <citation type="submission" date="2024-04" db="EMBL/GenBank/DDBJ databases">
        <authorList>
            <person name="Rising A."/>
            <person name="Reimegard J."/>
            <person name="Sonavane S."/>
            <person name="Akerstrom W."/>
            <person name="Nylinder S."/>
            <person name="Hedman E."/>
            <person name="Kallberg Y."/>
        </authorList>
    </citation>
    <scope>NUCLEOTIDE SEQUENCE [LARGE SCALE GENOMIC DNA]</scope>
</reference>
<organism evidence="1 2">
    <name type="scientific">Larinioides sclopetarius</name>
    <dbReference type="NCBI Taxonomy" id="280406"/>
    <lineage>
        <taxon>Eukaryota</taxon>
        <taxon>Metazoa</taxon>
        <taxon>Ecdysozoa</taxon>
        <taxon>Arthropoda</taxon>
        <taxon>Chelicerata</taxon>
        <taxon>Arachnida</taxon>
        <taxon>Araneae</taxon>
        <taxon>Araneomorphae</taxon>
        <taxon>Entelegynae</taxon>
        <taxon>Araneoidea</taxon>
        <taxon>Araneidae</taxon>
        <taxon>Larinioides</taxon>
    </lineage>
</organism>
<dbReference type="EMBL" id="CAXIEN010000070">
    <property type="protein sequence ID" value="CAL1273711.1"/>
    <property type="molecule type" value="Genomic_DNA"/>
</dbReference>
<keyword evidence="2" id="KW-1185">Reference proteome</keyword>
<name>A0AAV1ZR91_9ARAC</name>
<dbReference type="AlphaFoldDB" id="A0AAV1ZR91"/>
<evidence type="ECO:0000313" key="1">
    <source>
        <dbReference type="EMBL" id="CAL1273711.1"/>
    </source>
</evidence>